<protein>
    <submittedName>
        <fullName evidence="6">WD repeat-containing protein 26</fullName>
    </submittedName>
</protein>
<dbReference type="InterPro" id="IPR006594">
    <property type="entry name" value="LisH"/>
</dbReference>
<keyword evidence="1 3" id="KW-0853">WD repeat</keyword>
<feature type="region of interest" description="Disordered" evidence="4">
    <location>
        <begin position="1"/>
        <end position="42"/>
    </location>
</feature>
<dbReference type="InterPro" id="IPR019775">
    <property type="entry name" value="WD40_repeat_CS"/>
</dbReference>
<reference evidence="6 7" key="1">
    <citation type="submission" date="2019-07" db="EMBL/GenBank/DDBJ databases">
        <title>Draft genome assembly of a fouling barnacle, Amphibalanus amphitrite (Darwin, 1854): The first reference genome for Thecostraca.</title>
        <authorList>
            <person name="Kim W."/>
        </authorList>
    </citation>
    <scope>NUCLEOTIDE SEQUENCE [LARGE SCALE GENOMIC DNA]</scope>
    <source>
        <strain evidence="6">SNU_AA5</strain>
        <tissue evidence="6">Soma without cirri and trophi</tissue>
    </source>
</reference>
<dbReference type="AlphaFoldDB" id="A0A6A4WBM0"/>
<name>A0A6A4WBM0_AMPAM</name>
<dbReference type="Pfam" id="PF00400">
    <property type="entry name" value="WD40"/>
    <property type="match status" value="1"/>
</dbReference>
<dbReference type="InterPro" id="IPR051350">
    <property type="entry name" value="WD_repeat-ST_regulator"/>
</dbReference>
<dbReference type="PANTHER" id="PTHR22838">
    <property type="entry name" value="WD REPEAT PROTEIN 26-RELATED"/>
    <property type="match status" value="1"/>
</dbReference>
<feature type="repeat" description="WD" evidence="3">
    <location>
        <begin position="252"/>
        <end position="293"/>
    </location>
</feature>
<evidence type="ECO:0000256" key="1">
    <source>
        <dbReference type="ARBA" id="ARBA00022574"/>
    </source>
</evidence>
<dbReference type="OrthoDB" id="972532at2759"/>
<dbReference type="SUPFAM" id="SSF50978">
    <property type="entry name" value="WD40 repeat-like"/>
    <property type="match status" value="1"/>
</dbReference>
<evidence type="ECO:0000256" key="3">
    <source>
        <dbReference type="PROSITE-ProRule" id="PRU00221"/>
    </source>
</evidence>
<comment type="caution">
    <text evidence="6">The sequence shown here is derived from an EMBL/GenBank/DDBJ whole genome shotgun (WGS) entry which is preliminary data.</text>
</comment>
<dbReference type="SMART" id="SM00668">
    <property type="entry name" value="CTLH"/>
    <property type="match status" value="2"/>
</dbReference>
<dbReference type="Gene3D" id="2.130.10.10">
    <property type="entry name" value="YVTN repeat-like/Quinoprotein amine dehydrogenase"/>
    <property type="match status" value="1"/>
</dbReference>
<feature type="domain" description="CTLH" evidence="5">
    <location>
        <begin position="352"/>
        <end position="373"/>
    </location>
</feature>
<dbReference type="InterPro" id="IPR001680">
    <property type="entry name" value="WD40_rpt"/>
</dbReference>
<proteinExistence type="predicted"/>
<evidence type="ECO:0000256" key="4">
    <source>
        <dbReference type="SAM" id="MobiDB-lite"/>
    </source>
</evidence>
<evidence type="ECO:0000313" key="6">
    <source>
        <dbReference type="EMBL" id="KAF0303383.1"/>
    </source>
</evidence>
<dbReference type="PROSITE" id="PS50082">
    <property type="entry name" value="WD_REPEATS_2"/>
    <property type="match status" value="1"/>
</dbReference>
<dbReference type="Proteomes" id="UP000440578">
    <property type="component" value="Unassembled WGS sequence"/>
</dbReference>
<evidence type="ECO:0000259" key="5">
    <source>
        <dbReference type="PROSITE" id="PS50897"/>
    </source>
</evidence>
<dbReference type="SMART" id="SM00320">
    <property type="entry name" value="WD40"/>
    <property type="match status" value="2"/>
</dbReference>
<dbReference type="GO" id="GO:0043161">
    <property type="term" value="P:proteasome-mediated ubiquitin-dependent protein catabolic process"/>
    <property type="evidence" value="ECO:0007669"/>
    <property type="project" value="TreeGrafter"/>
</dbReference>
<feature type="domain" description="CTLH" evidence="5">
    <location>
        <begin position="75"/>
        <end position="134"/>
    </location>
</feature>
<keyword evidence="2" id="KW-0677">Repeat</keyword>
<dbReference type="PANTHER" id="PTHR22838:SF0">
    <property type="entry name" value="WD REPEAT-CONTAINING PROTEIN 26"/>
    <property type="match status" value="1"/>
</dbReference>
<dbReference type="InterPro" id="IPR015943">
    <property type="entry name" value="WD40/YVTN_repeat-like_dom_sf"/>
</dbReference>
<evidence type="ECO:0000256" key="2">
    <source>
        <dbReference type="ARBA" id="ARBA00022737"/>
    </source>
</evidence>
<dbReference type="EMBL" id="VIIS01000949">
    <property type="protein sequence ID" value="KAF0303383.1"/>
    <property type="molecule type" value="Genomic_DNA"/>
</dbReference>
<dbReference type="PROSITE" id="PS50897">
    <property type="entry name" value="CTLH"/>
    <property type="match status" value="2"/>
</dbReference>
<accession>A0A6A4WBM0</accession>
<dbReference type="InterPro" id="IPR006595">
    <property type="entry name" value="CTLH_C"/>
</dbReference>
<dbReference type="PROSITE" id="PS00678">
    <property type="entry name" value="WD_REPEATS_1"/>
    <property type="match status" value="1"/>
</dbReference>
<dbReference type="GO" id="GO:0034657">
    <property type="term" value="C:GID complex"/>
    <property type="evidence" value="ECO:0007669"/>
    <property type="project" value="TreeGrafter"/>
</dbReference>
<gene>
    <name evidence="6" type="primary">wdr26_0</name>
    <name evidence="6" type="ORF">FJT64_024621</name>
</gene>
<dbReference type="PROSITE" id="PS50294">
    <property type="entry name" value="WD_REPEATS_REGION"/>
    <property type="match status" value="1"/>
</dbReference>
<dbReference type="InterPro" id="IPR036322">
    <property type="entry name" value="WD40_repeat_dom_sf"/>
</dbReference>
<feature type="compositionally biased region" description="Polar residues" evidence="4">
    <location>
        <begin position="20"/>
        <end position="34"/>
    </location>
</feature>
<dbReference type="PROSITE" id="PS50896">
    <property type="entry name" value="LISH"/>
    <property type="match status" value="1"/>
</dbReference>
<evidence type="ECO:0000313" key="7">
    <source>
        <dbReference type="Proteomes" id="UP000440578"/>
    </source>
</evidence>
<keyword evidence="7" id="KW-1185">Reference proteome</keyword>
<sequence length="495" mass="55459">MQQATNGSSKNAAHGDGATSALNGASTNGQSSSGRPPKISKRDGDVIRLVGQYLQDLGLTKSVDQLMEESGLCLNHPAAARFHQHILSGEWVKAEADLLELKNLLDDPDDVVKMRFLLLEQKYLELLEDGRAIDALEVLRHQLTPLKHNVQRVHQLSSYIMCSTSEDLREQSGWPGASAESRGLLMSRLQQFLPPSVMVPGNRLETLLEQSAELQRSRCPFHNTAADTADHGLLVDHVCSREQFPTETVQILQEHNDEVWFCKFSPDGRLLASGSKDSTIIVWDVNMDTYTLKPRHTLLGHMDGPHGYALCYLAWSPDSRYLLAAHESPEVRAEADLLELKNLLDDPDDVVKMRFLLLEQKYLELLEDGRAIDALEVLRHQLTPLKHNVQRVHQLSSYIMCSTSEDLREQSGWPGASAESRGLLMSRLQQFLPPSVMVPGNRLETLLEQSAELQRSRCPFHNTAADTADHGLLVDHVCSREQFPTETVQILQEHN</sequence>
<feature type="compositionally biased region" description="Polar residues" evidence="4">
    <location>
        <begin position="1"/>
        <end position="11"/>
    </location>
</feature>
<organism evidence="6 7">
    <name type="scientific">Amphibalanus amphitrite</name>
    <name type="common">Striped barnacle</name>
    <name type="synonym">Balanus amphitrite</name>
    <dbReference type="NCBI Taxonomy" id="1232801"/>
    <lineage>
        <taxon>Eukaryota</taxon>
        <taxon>Metazoa</taxon>
        <taxon>Ecdysozoa</taxon>
        <taxon>Arthropoda</taxon>
        <taxon>Crustacea</taxon>
        <taxon>Multicrustacea</taxon>
        <taxon>Cirripedia</taxon>
        <taxon>Thoracica</taxon>
        <taxon>Thoracicalcarea</taxon>
        <taxon>Balanomorpha</taxon>
        <taxon>Balanoidea</taxon>
        <taxon>Balanidae</taxon>
        <taxon>Amphibalaninae</taxon>
        <taxon>Amphibalanus</taxon>
    </lineage>
</organism>